<dbReference type="InterPro" id="IPR010502">
    <property type="entry name" value="Carb-bd_dom_fam9"/>
</dbReference>
<reference evidence="3" key="1">
    <citation type="journal article" date="2019" name="Int. J. Syst. Evol. Microbiol.">
        <title>The Global Catalogue of Microorganisms (GCM) 10K type strain sequencing project: providing services to taxonomists for standard genome sequencing and annotation.</title>
        <authorList>
            <consortium name="The Broad Institute Genomics Platform"/>
            <consortium name="The Broad Institute Genome Sequencing Center for Infectious Disease"/>
            <person name="Wu L."/>
            <person name="Ma J."/>
        </authorList>
    </citation>
    <scope>NUCLEOTIDE SEQUENCE [LARGE SCALE GENOMIC DNA]</scope>
    <source>
        <strain evidence="3">KCTC 22814</strain>
    </source>
</reference>
<proteinExistence type="predicted"/>
<evidence type="ECO:0000313" key="3">
    <source>
        <dbReference type="Proteomes" id="UP001597525"/>
    </source>
</evidence>
<dbReference type="Gene3D" id="2.60.40.1190">
    <property type="match status" value="1"/>
</dbReference>
<organism evidence="2 3">
    <name type="scientific">Sphingobacterium bambusae</name>
    <dbReference type="NCBI Taxonomy" id="662858"/>
    <lineage>
        <taxon>Bacteria</taxon>
        <taxon>Pseudomonadati</taxon>
        <taxon>Bacteroidota</taxon>
        <taxon>Sphingobacteriia</taxon>
        <taxon>Sphingobacteriales</taxon>
        <taxon>Sphingobacteriaceae</taxon>
        <taxon>Sphingobacterium</taxon>
    </lineage>
</organism>
<dbReference type="EMBL" id="JBHUPB010000011">
    <property type="protein sequence ID" value="MFD2969078.1"/>
    <property type="molecule type" value="Genomic_DNA"/>
</dbReference>
<gene>
    <name evidence="2" type="ORF">ACFS7Y_16915</name>
</gene>
<name>A0ABW6BK57_9SPHI</name>
<comment type="caution">
    <text evidence="2">The sequence shown here is derived from an EMBL/GenBank/DDBJ whole genome shotgun (WGS) entry which is preliminary data.</text>
</comment>
<keyword evidence="3" id="KW-1185">Reference proteome</keyword>
<dbReference type="Proteomes" id="UP001597525">
    <property type="component" value="Unassembled WGS sequence"/>
</dbReference>
<evidence type="ECO:0000259" key="1">
    <source>
        <dbReference type="Pfam" id="PF16011"/>
    </source>
</evidence>
<dbReference type="Pfam" id="PF16011">
    <property type="entry name" value="CBM9_2"/>
    <property type="match status" value="1"/>
</dbReference>
<sequence length="213" mass="24702">MDKLTVEYLDVSLVEFDYFNVARQMRVLQWHALSQQNWPDQFPDKSQVKFQVAHNNQGVFLHFAVEEEFIKAQYVRPNESVWEDSCVEFFISFDKGVNYYNLEFNVAGTGLIGYGPKIKADRARLRQEVITSVMTATSIVSQQNNKRWSMLMYIPTAVFVHSHLPHLSGLSAQANFYKCGDGLPNPHFLSWNAIDWPKPNFHLPEFFGDIVFQ</sequence>
<dbReference type="RefSeq" id="WP_320184567.1">
    <property type="nucleotide sequence ID" value="NZ_CP138332.1"/>
</dbReference>
<protein>
    <submittedName>
        <fullName evidence="2">Carbohydrate-binding family 9-like protein</fullName>
    </submittedName>
</protein>
<feature type="domain" description="Carbohydrate-binding" evidence="1">
    <location>
        <begin position="27"/>
        <end position="212"/>
    </location>
</feature>
<evidence type="ECO:0000313" key="2">
    <source>
        <dbReference type="EMBL" id="MFD2969078.1"/>
    </source>
</evidence>
<dbReference type="CDD" id="cd09620">
    <property type="entry name" value="CBM9_like_3"/>
    <property type="match status" value="1"/>
</dbReference>
<accession>A0ABW6BK57</accession>
<dbReference type="SUPFAM" id="SSF49344">
    <property type="entry name" value="CBD9-like"/>
    <property type="match status" value="1"/>
</dbReference>